<organism evidence="1 2">
    <name type="scientific">candidate division WWE3 bacterium CG06_land_8_20_14_3_00_42_16</name>
    <dbReference type="NCBI Taxonomy" id="1975083"/>
    <lineage>
        <taxon>Bacteria</taxon>
        <taxon>Katanobacteria</taxon>
    </lineage>
</organism>
<reference evidence="2" key="1">
    <citation type="submission" date="2017-09" db="EMBL/GenBank/DDBJ databases">
        <title>Depth-based differentiation of microbial function through sediment-hosted aquifers and enrichment of novel symbionts in the deep terrestrial subsurface.</title>
        <authorList>
            <person name="Probst A.J."/>
            <person name="Ladd B."/>
            <person name="Jarett J.K."/>
            <person name="Geller-Mcgrath D.E."/>
            <person name="Sieber C.M.K."/>
            <person name="Emerson J.B."/>
            <person name="Anantharaman K."/>
            <person name="Thomas B.C."/>
            <person name="Malmstrom R."/>
            <person name="Stieglmeier M."/>
            <person name="Klingl A."/>
            <person name="Woyke T."/>
            <person name="Ryan C.M."/>
            <person name="Banfield J.F."/>
        </authorList>
    </citation>
    <scope>NUCLEOTIDE SEQUENCE [LARGE SCALE GENOMIC DNA]</scope>
</reference>
<dbReference type="AlphaFoldDB" id="A0A2M7AP92"/>
<dbReference type="SUPFAM" id="SSF53335">
    <property type="entry name" value="S-adenosyl-L-methionine-dependent methyltransferases"/>
    <property type="match status" value="1"/>
</dbReference>
<dbReference type="InterPro" id="IPR029063">
    <property type="entry name" value="SAM-dependent_MTases_sf"/>
</dbReference>
<evidence type="ECO:0000313" key="1">
    <source>
        <dbReference type="EMBL" id="PIU69192.1"/>
    </source>
</evidence>
<dbReference type="EMBL" id="PEWD01000021">
    <property type="protein sequence ID" value="PIU69192.1"/>
    <property type="molecule type" value="Genomic_DNA"/>
</dbReference>
<evidence type="ECO:0000313" key="2">
    <source>
        <dbReference type="Proteomes" id="UP000229916"/>
    </source>
</evidence>
<comment type="caution">
    <text evidence="1">The sequence shown here is derived from an EMBL/GenBank/DDBJ whole genome shotgun (WGS) entry which is preliminary data.</text>
</comment>
<sequence length="425" mass="48230">MGPSDGSELYKPAIQKPKRPEDYFLPLERDFVRCAPHAELPPEEYQRLYRIIHQSLVRVVGENPEMFGQGWYNDKNDLYAVRAETILDLGKTLEEAGVKAWQVALVEPFCDEGVTPKIITGANPKDTLYNLVTKSSEVSQEMVEQLRDWGYSEGWSGVFPHVNLHHLMILARRYPQAIFSSDNQSLEFIPVPGVQFNDYQFGVGMTLGSLSDTAAEAKDGWDVHWGEKYTEEFKAKIRERLVEMEREGRIGGMVMDIGCGKYPLVADLTCRKVLVDKEERVKDLADVNTVPICWDVGDFGSPAFTEQLEKVMGENIEKLSAAVMVDILNYKPIDWRKLLFNLKEFMKPGGMIFISNMPGYGYSEEFSPARPRNNLEIVQFLQESLGCEIELVQDASQFCGLSDQNLPVSCYSQIVILARMNQEKP</sequence>
<proteinExistence type="predicted"/>
<dbReference type="Proteomes" id="UP000229916">
    <property type="component" value="Unassembled WGS sequence"/>
</dbReference>
<gene>
    <name evidence="1" type="ORF">COS81_01005</name>
</gene>
<name>A0A2M7AP92_UNCKA</name>
<protein>
    <submittedName>
        <fullName evidence="1">Uncharacterized protein</fullName>
    </submittedName>
</protein>
<accession>A0A2M7AP92</accession>